<dbReference type="InterPro" id="IPR040238">
    <property type="entry name" value="TAL-like"/>
</dbReference>
<keyword evidence="8" id="KW-1185">Reference proteome</keyword>
<evidence type="ECO:0000313" key="7">
    <source>
        <dbReference type="EMBL" id="KAB7505290.1"/>
    </source>
</evidence>
<proteinExistence type="predicted"/>
<keyword evidence="3" id="KW-0804">Transcription</keyword>
<dbReference type="PROSITE" id="PS50888">
    <property type="entry name" value="BHLH"/>
    <property type="match status" value="1"/>
</dbReference>
<dbReference type="GO" id="GO:0046983">
    <property type="term" value="F:protein dimerization activity"/>
    <property type="evidence" value="ECO:0007669"/>
    <property type="project" value="InterPro"/>
</dbReference>
<organism evidence="7 8">
    <name type="scientific">Armadillidium nasatum</name>
    <dbReference type="NCBI Taxonomy" id="96803"/>
    <lineage>
        <taxon>Eukaryota</taxon>
        <taxon>Metazoa</taxon>
        <taxon>Ecdysozoa</taxon>
        <taxon>Arthropoda</taxon>
        <taxon>Crustacea</taxon>
        <taxon>Multicrustacea</taxon>
        <taxon>Malacostraca</taxon>
        <taxon>Eumalacostraca</taxon>
        <taxon>Peracarida</taxon>
        <taxon>Isopoda</taxon>
        <taxon>Oniscidea</taxon>
        <taxon>Crinocheta</taxon>
        <taxon>Armadillidiidae</taxon>
        <taxon>Armadillidium</taxon>
    </lineage>
</organism>
<accession>A0A5N5TJ13</accession>
<dbReference type="PANTHER" id="PTHR13864">
    <property type="entry name" value="T-CELL ACUTE LYMPHOCYTIC LEUKEMIA/STEM CELL LEUKEMIA-RELATED"/>
    <property type="match status" value="1"/>
</dbReference>
<evidence type="ECO:0000256" key="3">
    <source>
        <dbReference type="ARBA" id="ARBA00023163"/>
    </source>
</evidence>
<protein>
    <submittedName>
        <fullName evidence="7">Helix-loop-helix protein 1</fullName>
    </submittedName>
</protein>
<comment type="caution">
    <text evidence="7">The sequence shown here is derived from an EMBL/GenBank/DDBJ whole genome shotgun (WGS) entry which is preliminary data.</text>
</comment>
<gene>
    <name evidence="7" type="primary">Nhlh1</name>
    <name evidence="7" type="ORF">Anas_03870</name>
</gene>
<feature type="region of interest" description="Disordered" evidence="4">
    <location>
        <begin position="60"/>
        <end position="147"/>
    </location>
</feature>
<feature type="compositionally biased region" description="Basic and acidic residues" evidence="4">
    <location>
        <begin position="119"/>
        <end position="133"/>
    </location>
</feature>
<dbReference type="InterPro" id="IPR011598">
    <property type="entry name" value="bHLH_dom"/>
</dbReference>
<feature type="domain" description="BHLH" evidence="6">
    <location>
        <begin position="143"/>
        <end position="195"/>
    </location>
</feature>
<dbReference type="SUPFAM" id="SSF47459">
    <property type="entry name" value="HLH, helix-loop-helix DNA-binding domain"/>
    <property type="match status" value="1"/>
</dbReference>
<dbReference type="SMART" id="SM00353">
    <property type="entry name" value="HLH"/>
    <property type="match status" value="1"/>
</dbReference>
<dbReference type="EMBL" id="SEYY01001458">
    <property type="protein sequence ID" value="KAB7505290.1"/>
    <property type="molecule type" value="Genomic_DNA"/>
</dbReference>
<name>A0A5N5TJ13_9CRUS</name>
<dbReference type="GO" id="GO:0000981">
    <property type="term" value="F:DNA-binding transcription factor activity, RNA polymerase II-specific"/>
    <property type="evidence" value="ECO:0007669"/>
    <property type="project" value="InterPro"/>
</dbReference>
<dbReference type="AlphaFoldDB" id="A0A5N5TJ13"/>
<keyword evidence="5" id="KW-0472">Membrane</keyword>
<keyword evidence="2" id="KW-0238">DNA-binding</keyword>
<keyword evidence="5" id="KW-1133">Transmembrane helix</keyword>
<feature type="transmembrane region" description="Helical" evidence="5">
    <location>
        <begin position="249"/>
        <end position="273"/>
    </location>
</feature>
<feature type="transmembrane region" description="Helical" evidence="5">
    <location>
        <begin position="15"/>
        <end position="37"/>
    </location>
</feature>
<dbReference type="OrthoDB" id="10067827at2759"/>
<sequence length="283" mass="33096">MEREHRSVLENDISISSFIINIITIDILFVKYFALILRAAAEYRQSSSDIVGSYPDYQHESIQSDSMNRTREVFPSAPAERDTPTPPPPPVIKKTTKTDSENDPCFGISEPMMTNRRSSVRERDQSLALTKEERRRRRRATQKYRTAHATRERLRVEAFNVAFAELRKLLPTLPPDKKLSKIEILKLAVCYIAIKSINSKLEQNVFDKMNDCHFYTQIILQMFSCYDISFFLLKSRFQNSDLNPHWDDFFILIFTSILVLTLTLILTLGQNYYKKNERIIRRA</sequence>
<dbReference type="GO" id="GO:0000978">
    <property type="term" value="F:RNA polymerase II cis-regulatory region sequence-specific DNA binding"/>
    <property type="evidence" value="ECO:0007669"/>
    <property type="project" value="TreeGrafter"/>
</dbReference>
<feature type="transmembrane region" description="Helical" evidence="5">
    <location>
        <begin position="218"/>
        <end position="237"/>
    </location>
</feature>
<evidence type="ECO:0000256" key="4">
    <source>
        <dbReference type="SAM" id="MobiDB-lite"/>
    </source>
</evidence>
<keyword evidence="5" id="KW-0812">Transmembrane</keyword>
<dbReference type="Pfam" id="PF00010">
    <property type="entry name" value="HLH"/>
    <property type="match status" value="1"/>
</dbReference>
<dbReference type="Gene3D" id="4.10.280.10">
    <property type="entry name" value="Helix-loop-helix DNA-binding domain"/>
    <property type="match status" value="1"/>
</dbReference>
<evidence type="ECO:0000256" key="2">
    <source>
        <dbReference type="ARBA" id="ARBA00023125"/>
    </source>
</evidence>
<keyword evidence="1" id="KW-0805">Transcription regulation</keyword>
<evidence type="ECO:0000256" key="5">
    <source>
        <dbReference type="SAM" id="Phobius"/>
    </source>
</evidence>
<dbReference type="Proteomes" id="UP000326759">
    <property type="component" value="Unassembled WGS sequence"/>
</dbReference>
<evidence type="ECO:0000259" key="6">
    <source>
        <dbReference type="PROSITE" id="PS50888"/>
    </source>
</evidence>
<feature type="compositionally biased region" description="Basic residues" evidence="4">
    <location>
        <begin position="134"/>
        <end position="147"/>
    </location>
</feature>
<evidence type="ECO:0000313" key="8">
    <source>
        <dbReference type="Proteomes" id="UP000326759"/>
    </source>
</evidence>
<dbReference type="InterPro" id="IPR036638">
    <property type="entry name" value="HLH_DNA-bd_sf"/>
</dbReference>
<evidence type="ECO:0000256" key="1">
    <source>
        <dbReference type="ARBA" id="ARBA00023015"/>
    </source>
</evidence>
<reference evidence="7 8" key="1">
    <citation type="journal article" date="2019" name="PLoS Biol.">
        <title>Sex chromosomes control vertical transmission of feminizing Wolbachia symbionts in an isopod.</title>
        <authorList>
            <person name="Becking T."/>
            <person name="Chebbi M.A."/>
            <person name="Giraud I."/>
            <person name="Moumen B."/>
            <person name="Laverre T."/>
            <person name="Caubet Y."/>
            <person name="Peccoud J."/>
            <person name="Gilbert C."/>
            <person name="Cordaux R."/>
        </authorList>
    </citation>
    <scope>NUCLEOTIDE SEQUENCE [LARGE SCALE GENOMIC DNA]</scope>
    <source>
        <strain evidence="7">ANa2</strain>
        <tissue evidence="7">Whole body excluding digestive tract and cuticle</tissue>
    </source>
</reference>
<dbReference type="PANTHER" id="PTHR13864:SF10">
    <property type="entry name" value="HELIX-LOOP-HELIX PROTEIN 2"/>
    <property type="match status" value="1"/>
</dbReference>